<evidence type="ECO:0000313" key="1">
    <source>
        <dbReference type="EMBL" id="KKK68755.1"/>
    </source>
</evidence>
<protein>
    <submittedName>
        <fullName evidence="1">Uncharacterized protein</fullName>
    </submittedName>
</protein>
<reference evidence="1" key="1">
    <citation type="journal article" date="2015" name="Nature">
        <title>Complex archaea that bridge the gap between prokaryotes and eukaryotes.</title>
        <authorList>
            <person name="Spang A."/>
            <person name="Saw J.H."/>
            <person name="Jorgensen S.L."/>
            <person name="Zaremba-Niedzwiedzka K."/>
            <person name="Martijn J."/>
            <person name="Lind A.E."/>
            <person name="van Eijk R."/>
            <person name="Schleper C."/>
            <person name="Guy L."/>
            <person name="Ettema T.J."/>
        </authorList>
    </citation>
    <scope>NUCLEOTIDE SEQUENCE</scope>
</reference>
<proteinExistence type="predicted"/>
<comment type="caution">
    <text evidence="1">The sequence shown here is derived from an EMBL/GenBank/DDBJ whole genome shotgun (WGS) entry which is preliminary data.</text>
</comment>
<dbReference type="AlphaFoldDB" id="A0A0F8Y516"/>
<gene>
    <name evidence="1" type="ORF">LCGC14_2940870</name>
</gene>
<sequence>MDVFDLHQHVVDDYAAYTKSFIRISDERISAKVLQDISEGLLWPEPLLQLNPSFAPGKRIDELVAEGVLHEDCGRIFRIKKNDNDVGRELRLYIHQEQAIRIAAANEPSSITLVRVLMAFASPFMTVLAYSKSNFTYISLFKSLILKTLIAYNKTAMYSIRTF</sequence>
<organism evidence="1">
    <name type="scientific">marine sediment metagenome</name>
    <dbReference type="NCBI Taxonomy" id="412755"/>
    <lineage>
        <taxon>unclassified sequences</taxon>
        <taxon>metagenomes</taxon>
        <taxon>ecological metagenomes</taxon>
    </lineage>
</organism>
<accession>A0A0F8Y516</accession>
<dbReference type="EMBL" id="LAZR01058983">
    <property type="protein sequence ID" value="KKK68755.1"/>
    <property type="molecule type" value="Genomic_DNA"/>
</dbReference>
<name>A0A0F8Y516_9ZZZZ</name>